<evidence type="ECO:0000256" key="1">
    <source>
        <dbReference type="ARBA" id="ARBA00022722"/>
    </source>
</evidence>
<dbReference type="OrthoDB" id="9801679at2"/>
<keyword evidence="1" id="KW-0540">Nuclease</keyword>
<evidence type="ECO:0000313" key="5">
    <source>
        <dbReference type="EMBL" id="VEU62692.1"/>
    </source>
</evidence>
<keyword evidence="4" id="KW-0732">Signal</keyword>
<dbReference type="GO" id="GO:0016787">
    <property type="term" value="F:hydrolase activity"/>
    <property type="evidence" value="ECO:0007669"/>
    <property type="project" value="UniProtKB-KW"/>
</dbReference>
<evidence type="ECO:0000256" key="3">
    <source>
        <dbReference type="SAM" id="MobiDB-lite"/>
    </source>
</evidence>
<evidence type="ECO:0000313" key="6">
    <source>
        <dbReference type="Proteomes" id="UP000289952"/>
    </source>
</evidence>
<name>A0A449ACH4_9BACT</name>
<dbReference type="RefSeq" id="WP_129620957.1">
    <property type="nucleotide sequence ID" value="NZ_LR214972.1"/>
</dbReference>
<dbReference type="Proteomes" id="UP000289952">
    <property type="component" value="Chromosome"/>
</dbReference>
<reference evidence="5 6" key="1">
    <citation type="submission" date="2019-01" db="EMBL/GenBank/DDBJ databases">
        <authorList>
            <consortium name="Pathogen Informatics"/>
        </authorList>
    </citation>
    <scope>NUCLEOTIDE SEQUENCE [LARGE SCALE GENOMIC DNA]</scope>
    <source>
        <strain evidence="5 6">NCTC10118</strain>
    </source>
</reference>
<gene>
    <name evidence="5" type="ORF">NCTC10118_00104</name>
</gene>
<dbReference type="PANTHER" id="PTHR33607:SF2">
    <property type="entry name" value="ENDONUCLEASE-1"/>
    <property type="match status" value="1"/>
</dbReference>
<keyword evidence="2" id="KW-0378">Hydrolase</keyword>
<feature type="region of interest" description="Disordered" evidence="3">
    <location>
        <begin position="116"/>
        <end position="139"/>
    </location>
</feature>
<accession>A0A449ACH4</accession>
<dbReference type="PANTHER" id="PTHR33607">
    <property type="entry name" value="ENDONUCLEASE-1"/>
    <property type="match status" value="1"/>
</dbReference>
<proteinExistence type="predicted"/>
<evidence type="ECO:0000256" key="2">
    <source>
        <dbReference type="ARBA" id="ARBA00022801"/>
    </source>
</evidence>
<dbReference type="EMBL" id="LR214972">
    <property type="protein sequence ID" value="VEU62692.1"/>
    <property type="molecule type" value="Genomic_DNA"/>
</dbReference>
<evidence type="ECO:0000256" key="4">
    <source>
        <dbReference type="SAM" id="SignalP"/>
    </source>
</evidence>
<keyword evidence="6" id="KW-1185">Reference proteome</keyword>
<dbReference type="AlphaFoldDB" id="A0A449ACH4"/>
<sequence length="585" mass="66711">MKTKITKLTKKLTFSLLSLTALPLFALSCTKKETEKPEPTPIKVDPNITEANSYKTTYNEVLNKTETTIRENDETNVNNALNAYNALSEGAKANLTDEKTLLDKLVAKITELKKAKANTTTEPKQEEPKTPSNQDQNKDVTSLNMYQLWETDDIGATFDKLLEEYKNKQKTDKVLKEMQNYGPNSNTEQNYYLSIAGSGGKPETAILKLKDGFDYKKLKGTVPKKDRRFYAEFNETTRELKITYSYDGKEYRDTIIIPVAKTANNYKDQNQNPPTKQENQNSNNIAQTQTLSKEELLAKHNDNLSKYNLVYDPSNNYYASLEGKSGEELLTALVQLQTRNLSTLASKNYDGLKGFYDQYAAFKDAFYENNNSILDIYSENPNGSDPYEYTTYSSSAGSSASNEGQGMNREHLIPQSWFNKATPTVHDAHFVWPSDIRVNALRANYPHGNVVTTRTTTQNGAKLGTDQESNIVFEPVDAFKGDIARAYFYFMITHKDKLVGTQNHIFLNQYSNTTLYLKQTYFNYYLQWDINDYVSKFDVVRNNETYKYQNNRNPFIDYPDLILKITGDDTTPFTNKGVLIDISSK</sequence>
<feature type="chain" id="PRO_5019505417" evidence="4">
    <location>
        <begin position="27"/>
        <end position="585"/>
    </location>
</feature>
<organism evidence="5 6">
    <name type="scientific">Mycoplasmopsis bovirhinis</name>
    <dbReference type="NCBI Taxonomy" id="29553"/>
    <lineage>
        <taxon>Bacteria</taxon>
        <taxon>Bacillati</taxon>
        <taxon>Mycoplasmatota</taxon>
        <taxon>Mycoplasmoidales</taxon>
        <taxon>Metamycoplasmataceae</taxon>
        <taxon>Mycoplasmopsis</taxon>
    </lineage>
</organism>
<dbReference type="Pfam" id="PF04231">
    <property type="entry name" value="Endonuclease_1"/>
    <property type="match status" value="1"/>
</dbReference>
<keyword evidence="5" id="KW-0255">Endonuclease</keyword>
<dbReference type="SUPFAM" id="SSF54060">
    <property type="entry name" value="His-Me finger endonucleases"/>
    <property type="match status" value="1"/>
</dbReference>
<dbReference type="PROSITE" id="PS51257">
    <property type="entry name" value="PROKAR_LIPOPROTEIN"/>
    <property type="match status" value="1"/>
</dbReference>
<dbReference type="InterPro" id="IPR044925">
    <property type="entry name" value="His-Me_finger_sf"/>
</dbReference>
<protein>
    <submittedName>
        <fullName evidence="5">Endonuclease I</fullName>
    </submittedName>
</protein>
<dbReference type="InterPro" id="IPR007346">
    <property type="entry name" value="Endonuclease-I"/>
</dbReference>
<dbReference type="GO" id="GO:0004519">
    <property type="term" value="F:endonuclease activity"/>
    <property type="evidence" value="ECO:0007669"/>
    <property type="project" value="UniProtKB-KW"/>
</dbReference>
<feature type="signal peptide" evidence="4">
    <location>
        <begin position="1"/>
        <end position="26"/>
    </location>
</feature>